<protein>
    <submittedName>
        <fullName evidence="4">Response regulator</fullName>
    </submittedName>
</protein>
<evidence type="ECO:0000313" key="4">
    <source>
        <dbReference type="EMBL" id="NDJ16610.1"/>
    </source>
</evidence>
<dbReference type="InterPro" id="IPR001789">
    <property type="entry name" value="Sig_transdc_resp-reg_receiver"/>
</dbReference>
<dbReference type="InterPro" id="IPR050595">
    <property type="entry name" value="Bact_response_regulator"/>
</dbReference>
<feature type="modified residue" description="4-aspartylphosphate" evidence="2">
    <location>
        <position position="55"/>
    </location>
</feature>
<evidence type="ECO:0000256" key="2">
    <source>
        <dbReference type="PROSITE-ProRule" id="PRU00169"/>
    </source>
</evidence>
<dbReference type="InterPro" id="IPR011006">
    <property type="entry name" value="CheY-like_superfamily"/>
</dbReference>
<organism evidence="4 5">
    <name type="scientific">Myxacorys almedinensis A</name>
    <dbReference type="NCBI Taxonomy" id="2690445"/>
    <lineage>
        <taxon>Bacteria</taxon>
        <taxon>Bacillati</taxon>
        <taxon>Cyanobacteriota</taxon>
        <taxon>Cyanophyceae</taxon>
        <taxon>Leptolyngbyales</taxon>
        <taxon>Leptolyngbyaceae</taxon>
        <taxon>Myxacorys</taxon>
        <taxon>Myxacorys almedinensis</taxon>
    </lineage>
</organism>
<dbReference type="PANTHER" id="PTHR44591">
    <property type="entry name" value="STRESS RESPONSE REGULATOR PROTEIN 1"/>
    <property type="match status" value="1"/>
</dbReference>
<proteinExistence type="predicted"/>
<reference evidence="4" key="1">
    <citation type="submission" date="2019-12" db="EMBL/GenBank/DDBJ databases">
        <title>High-Quality draft genome sequences of three cyanobacteria isolated from the limestone walls of the Old Cathedral of Coimbra.</title>
        <authorList>
            <person name="Tiago I."/>
            <person name="Soares F."/>
            <person name="Portugal A."/>
        </authorList>
    </citation>
    <scope>NUCLEOTIDE SEQUENCE</scope>
    <source>
        <strain evidence="4">A</strain>
    </source>
</reference>
<dbReference type="Proteomes" id="UP000646053">
    <property type="component" value="Unassembled WGS sequence"/>
</dbReference>
<dbReference type="PROSITE" id="PS50110">
    <property type="entry name" value="RESPONSE_REGULATORY"/>
    <property type="match status" value="1"/>
</dbReference>
<dbReference type="AlphaFoldDB" id="A0A8J8CKG1"/>
<comment type="caution">
    <text evidence="4">The sequence shown here is derived from an EMBL/GenBank/DDBJ whole genome shotgun (WGS) entry which is preliminary data.</text>
</comment>
<dbReference type="Pfam" id="PF00072">
    <property type="entry name" value="Response_reg"/>
    <property type="match status" value="1"/>
</dbReference>
<evidence type="ECO:0000259" key="3">
    <source>
        <dbReference type="PROSITE" id="PS50110"/>
    </source>
</evidence>
<dbReference type="Gene3D" id="3.40.50.2300">
    <property type="match status" value="1"/>
</dbReference>
<gene>
    <name evidence="4" type="ORF">GS601_04775</name>
</gene>
<dbReference type="SMART" id="SM00448">
    <property type="entry name" value="REC"/>
    <property type="match status" value="1"/>
</dbReference>
<feature type="domain" description="Response regulatory" evidence="3">
    <location>
        <begin position="6"/>
        <end position="121"/>
    </location>
</feature>
<name>A0A8J8CKG1_9CYAN</name>
<dbReference type="PANTHER" id="PTHR44591:SF3">
    <property type="entry name" value="RESPONSE REGULATORY DOMAIN-CONTAINING PROTEIN"/>
    <property type="match status" value="1"/>
</dbReference>
<keyword evidence="1 2" id="KW-0597">Phosphoprotein</keyword>
<dbReference type="RefSeq" id="WP_162422122.1">
    <property type="nucleotide sequence ID" value="NZ_WVIE01000004.1"/>
</dbReference>
<dbReference type="EMBL" id="WVIE01000004">
    <property type="protein sequence ID" value="NDJ16610.1"/>
    <property type="molecule type" value="Genomic_DNA"/>
</dbReference>
<keyword evidence="5" id="KW-1185">Reference proteome</keyword>
<evidence type="ECO:0000313" key="5">
    <source>
        <dbReference type="Proteomes" id="UP000646053"/>
    </source>
</evidence>
<dbReference type="SUPFAM" id="SSF52172">
    <property type="entry name" value="CheY-like"/>
    <property type="match status" value="1"/>
</dbReference>
<dbReference type="GO" id="GO:0000160">
    <property type="term" value="P:phosphorelay signal transduction system"/>
    <property type="evidence" value="ECO:0007669"/>
    <property type="project" value="InterPro"/>
</dbReference>
<sequence>MANNYRILVVDDVLDNLFLLQAVLEDEGYSVDTALDGTIALHKIQYAPPDLVLLDIMMPGLTGYDVTRQVRQQKPATELPIVLLTAYDEFSHLPYSEIGANDLIRKPVDFDELLTTVETHLRSPVTAHT</sequence>
<evidence type="ECO:0000256" key="1">
    <source>
        <dbReference type="ARBA" id="ARBA00022553"/>
    </source>
</evidence>
<accession>A0A8J8CKG1</accession>